<reference evidence="1" key="2">
    <citation type="submission" date="2025-08" db="UniProtKB">
        <authorList>
            <consortium name="Ensembl"/>
        </authorList>
    </citation>
    <scope>IDENTIFICATION</scope>
    <source>
        <strain evidence="1">Hd-rR</strain>
    </source>
</reference>
<accession>A0A3B3HK97</accession>
<dbReference type="Bgee" id="ENSORLG00000025317">
    <property type="expression patterns" value="Expressed in testis and 2 other cell types or tissues"/>
</dbReference>
<keyword evidence="2" id="KW-1185">Reference proteome</keyword>
<reference evidence="1 2" key="1">
    <citation type="journal article" date="2007" name="Nature">
        <title>The medaka draft genome and insights into vertebrate genome evolution.</title>
        <authorList>
            <person name="Kasahara M."/>
            <person name="Naruse K."/>
            <person name="Sasaki S."/>
            <person name="Nakatani Y."/>
            <person name="Qu W."/>
            <person name="Ahsan B."/>
            <person name="Yamada T."/>
            <person name="Nagayasu Y."/>
            <person name="Doi K."/>
            <person name="Kasai Y."/>
            <person name="Jindo T."/>
            <person name="Kobayashi D."/>
            <person name="Shimada A."/>
            <person name="Toyoda A."/>
            <person name="Kuroki Y."/>
            <person name="Fujiyama A."/>
            <person name="Sasaki T."/>
            <person name="Shimizu A."/>
            <person name="Asakawa S."/>
            <person name="Shimizu N."/>
            <person name="Hashimoto S."/>
            <person name="Yang J."/>
            <person name="Lee Y."/>
            <person name="Matsushima K."/>
            <person name="Sugano S."/>
            <person name="Sakaizumi M."/>
            <person name="Narita T."/>
            <person name="Ohishi K."/>
            <person name="Haga S."/>
            <person name="Ohta F."/>
            <person name="Nomoto H."/>
            <person name="Nogata K."/>
            <person name="Morishita T."/>
            <person name="Endo T."/>
            <person name="Shin-I T."/>
            <person name="Takeda H."/>
            <person name="Morishita S."/>
            <person name="Kohara Y."/>
        </authorList>
    </citation>
    <scope>NUCLEOTIDE SEQUENCE [LARGE SCALE GENOMIC DNA]</scope>
    <source>
        <strain evidence="1 2">Hd-rR</strain>
    </source>
</reference>
<protein>
    <submittedName>
        <fullName evidence="1">Uncharacterized protein</fullName>
    </submittedName>
</protein>
<organism evidence="1 2">
    <name type="scientific">Oryzias latipes</name>
    <name type="common">Japanese rice fish</name>
    <name type="synonym">Japanese killifish</name>
    <dbReference type="NCBI Taxonomy" id="8090"/>
    <lineage>
        <taxon>Eukaryota</taxon>
        <taxon>Metazoa</taxon>
        <taxon>Chordata</taxon>
        <taxon>Craniata</taxon>
        <taxon>Vertebrata</taxon>
        <taxon>Euteleostomi</taxon>
        <taxon>Actinopterygii</taxon>
        <taxon>Neopterygii</taxon>
        <taxon>Teleostei</taxon>
        <taxon>Neoteleostei</taxon>
        <taxon>Acanthomorphata</taxon>
        <taxon>Ovalentaria</taxon>
        <taxon>Atherinomorphae</taxon>
        <taxon>Beloniformes</taxon>
        <taxon>Adrianichthyidae</taxon>
        <taxon>Oryziinae</taxon>
        <taxon>Oryzias</taxon>
    </lineage>
</organism>
<evidence type="ECO:0000313" key="2">
    <source>
        <dbReference type="Proteomes" id="UP000001038"/>
    </source>
</evidence>
<name>A0A3B3HK97_ORYLA</name>
<reference evidence="1" key="3">
    <citation type="submission" date="2025-09" db="UniProtKB">
        <authorList>
            <consortium name="Ensembl"/>
        </authorList>
    </citation>
    <scope>IDENTIFICATION</scope>
    <source>
        <strain evidence="1">Hd-rR</strain>
    </source>
</reference>
<dbReference type="InParanoid" id="A0A3B3HK97"/>
<dbReference type="Ensembl" id="ENSORLT00000044574.1">
    <property type="protein sequence ID" value="ENSORLP00000031730.1"/>
    <property type="gene ID" value="ENSORLG00000025317.1"/>
</dbReference>
<proteinExistence type="predicted"/>
<dbReference type="Proteomes" id="UP000001038">
    <property type="component" value="Chromosome 9"/>
</dbReference>
<dbReference type="AlphaFoldDB" id="A0A3B3HK97"/>
<evidence type="ECO:0000313" key="1">
    <source>
        <dbReference type="Ensembl" id="ENSORLP00000031730.1"/>
    </source>
</evidence>
<sequence length="62" mass="7107">MESSVQSTVCLFSCLLQHNNSTTQIPQRHLWIQRVKHPQYTTSSFLSLLLGNVRPLLTLVKL</sequence>